<evidence type="ECO:0000313" key="2">
    <source>
        <dbReference type="Proteomes" id="UP001222325"/>
    </source>
</evidence>
<dbReference type="Proteomes" id="UP001222325">
    <property type="component" value="Unassembled WGS sequence"/>
</dbReference>
<dbReference type="AlphaFoldDB" id="A0AAD6TLC8"/>
<gene>
    <name evidence="1" type="ORF">B0H15DRAFT_807287</name>
</gene>
<organism evidence="1 2">
    <name type="scientific">Mycena belliarum</name>
    <dbReference type="NCBI Taxonomy" id="1033014"/>
    <lineage>
        <taxon>Eukaryota</taxon>
        <taxon>Fungi</taxon>
        <taxon>Dikarya</taxon>
        <taxon>Basidiomycota</taxon>
        <taxon>Agaricomycotina</taxon>
        <taxon>Agaricomycetes</taxon>
        <taxon>Agaricomycetidae</taxon>
        <taxon>Agaricales</taxon>
        <taxon>Marasmiineae</taxon>
        <taxon>Mycenaceae</taxon>
        <taxon>Mycena</taxon>
    </lineage>
</organism>
<keyword evidence="2" id="KW-1185">Reference proteome</keyword>
<proteinExistence type="predicted"/>
<dbReference type="EMBL" id="JARJCN010000140">
    <property type="protein sequence ID" value="KAJ7069002.1"/>
    <property type="molecule type" value="Genomic_DNA"/>
</dbReference>
<protein>
    <submittedName>
        <fullName evidence="1">Uncharacterized protein</fullName>
    </submittedName>
</protein>
<evidence type="ECO:0000313" key="1">
    <source>
        <dbReference type="EMBL" id="KAJ7069002.1"/>
    </source>
</evidence>
<name>A0AAD6TLC8_9AGAR</name>
<accession>A0AAD6TLC8</accession>
<comment type="caution">
    <text evidence="1">The sequence shown here is derived from an EMBL/GenBank/DDBJ whole genome shotgun (WGS) entry which is preliminary data.</text>
</comment>
<reference evidence="1" key="1">
    <citation type="submission" date="2023-03" db="EMBL/GenBank/DDBJ databases">
        <title>Massive genome expansion in bonnet fungi (Mycena s.s.) driven by repeated elements and novel gene families across ecological guilds.</title>
        <authorList>
            <consortium name="Lawrence Berkeley National Laboratory"/>
            <person name="Harder C.B."/>
            <person name="Miyauchi S."/>
            <person name="Viragh M."/>
            <person name="Kuo A."/>
            <person name="Thoen E."/>
            <person name="Andreopoulos B."/>
            <person name="Lu D."/>
            <person name="Skrede I."/>
            <person name="Drula E."/>
            <person name="Henrissat B."/>
            <person name="Morin E."/>
            <person name="Kohler A."/>
            <person name="Barry K."/>
            <person name="LaButti K."/>
            <person name="Morin E."/>
            <person name="Salamov A."/>
            <person name="Lipzen A."/>
            <person name="Mereny Z."/>
            <person name="Hegedus B."/>
            <person name="Baldrian P."/>
            <person name="Stursova M."/>
            <person name="Weitz H."/>
            <person name="Taylor A."/>
            <person name="Grigoriev I.V."/>
            <person name="Nagy L.G."/>
            <person name="Martin F."/>
            <person name="Kauserud H."/>
        </authorList>
    </citation>
    <scope>NUCLEOTIDE SEQUENCE</scope>
    <source>
        <strain evidence="1">CBHHK173m</strain>
    </source>
</reference>
<sequence>MRTTSEGGRPAIPDAPPPAIHLPAAQYVQGPARVRAAPASRVLVPPSMNARTVQIWATDVEGLINDARDRAHLPADAIHSMPPVIFVGKGAAIFNRSTCDFGSRWPIVPVWVTNIEIPLPWNGLTSEEGCEENWRRYRDWTPPMCSMMVSPRPSNGFTSEEGCEENWRRYRDSTTPMDSMMVSGFIVGDPNYPAWRVNTESAEYKALRRAARTVAREAGETFGMLDVVRLRSGESHNSLF</sequence>